<dbReference type="AlphaFoldDB" id="A0A9N9HBV6"/>
<gene>
    <name evidence="1" type="ORF">POCULU_LOCUS10826</name>
</gene>
<comment type="caution">
    <text evidence="1">The sequence shown here is derived from an EMBL/GenBank/DDBJ whole genome shotgun (WGS) entry which is preliminary data.</text>
</comment>
<accession>A0A9N9HBV6</accession>
<evidence type="ECO:0000313" key="2">
    <source>
        <dbReference type="Proteomes" id="UP000789572"/>
    </source>
</evidence>
<feature type="non-terminal residue" evidence="1">
    <location>
        <position position="1"/>
    </location>
</feature>
<feature type="non-terminal residue" evidence="1">
    <location>
        <position position="76"/>
    </location>
</feature>
<evidence type="ECO:0000313" key="1">
    <source>
        <dbReference type="EMBL" id="CAG8668366.1"/>
    </source>
</evidence>
<keyword evidence="2" id="KW-1185">Reference proteome</keyword>
<dbReference type="EMBL" id="CAJVPJ010006380">
    <property type="protein sequence ID" value="CAG8668366.1"/>
    <property type="molecule type" value="Genomic_DNA"/>
</dbReference>
<protein>
    <submittedName>
        <fullName evidence="1">6528_t:CDS:1</fullName>
    </submittedName>
</protein>
<reference evidence="1" key="1">
    <citation type="submission" date="2021-06" db="EMBL/GenBank/DDBJ databases">
        <authorList>
            <person name="Kallberg Y."/>
            <person name="Tangrot J."/>
            <person name="Rosling A."/>
        </authorList>
    </citation>
    <scope>NUCLEOTIDE SEQUENCE</scope>
    <source>
        <strain evidence="1">IA702</strain>
    </source>
</reference>
<name>A0A9N9HBV6_9GLOM</name>
<dbReference type="Proteomes" id="UP000789572">
    <property type="component" value="Unassembled WGS sequence"/>
</dbReference>
<organism evidence="1 2">
    <name type="scientific">Paraglomus occultum</name>
    <dbReference type="NCBI Taxonomy" id="144539"/>
    <lineage>
        <taxon>Eukaryota</taxon>
        <taxon>Fungi</taxon>
        <taxon>Fungi incertae sedis</taxon>
        <taxon>Mucoromycota</taxon>
        <taxon>Glomeromycotina</taxon>
        <taxon>Glomeromycetes</taxon>
        <taxon>Paraglomerales</taxon>
        <taxon>Paraglomeraceae</taxon>
        <taxon>Paraglomus</taxon>
    </lineage>
</organism>
<proteinExistence type="predicted"/>
<sequence>GVEPEYRPREYLPDLNRREWLELYEGLRRELLNSHVRLPLTTHLTPWPYSSLNVQLETDETYTPLAGKGGGNPQHT</sequence>